<comment type="caution">
    <text evidence="1">The sequence shown here is derived from an EMBL/GenBank/DDBJ whole genome shotgun (WGS) entry which is preliminary data.</text>
</comment>
<evidence type="ECO:0000313" key="1">
    <source>
        <dbReference type="EMBL" id="MBO0476168.1"/>
    </source>
</evidence>
<accession>A0ABS3HQZ1</accession>
<name>A0ABS3HQZ1_9ENTE</name>
<dbReference type="EMBL" id="JAFLVX010000011">
    <property type="protein sequence ID" value="MBO0476168.1"/>
    <property type="molecule type" value="Genomic_DNA"/>
</dbReference>
<reference evidence="1 2" key="1">
    <citation type="submission" date="2021-03" db="EMBL/GenBank/DDBJ databases">
        <title>Enterococcal diversity collection.</title>
        <authorList>
            <person name="Gilmore M.S."/>
            <person name="Schwartzman J."/>
            <person name="Van Tyne D."/>
            <person name="Martin M."/>
            <person name="Earl A.M."/>
            <person name="Manson A.L."/>
            <person name="Straub T."/>
            <person name="Salamzade R."/>
            <person name="Saavedra J."/>
            <person name="Lebreton F."/>
            <person name="Prichula J."/>
            <person name="Schaufler K."/>
            <person name="Gaca A."/>
            <person name="Sgardioli B."/>
            <person name="Wagenaar J."/>
            <person name="Strong T."/>
        </authorList>
    </citation>
    <scope>NUCLEOTIDE SEQUENCE [LARGE SCALE GENOMIC DNA]</scope>
    <source>
        <strain evidence="1 2">DIV0080</strain>
    </source>
</reference>
<dbReference type="RefSeq" id="WP_206965086.1">
    <property type="nucleotide sequence ID" value="NZ_JAFLVX010000011.1"/>
</dbReference>
<evidence type="ECO:0000313" key="2">
    <source>
        <dbReference type="Proteomes" id="UP000664857"/>
    </source>
</evidence>
<organism evidence="1 2">
    <name type="scientific">Candidatus Vagococcus giribetii</name>
    <dbReference type="NCBI Taxonomy" id="2230876"/>
    <lineage>
        <taxon>Bacteria</taxon>
        <taxon>Bacillati</taxon>
        <taxon>Bacillota</taxon>
        <taxon>Bacilli</taxon>
        <taxon>Lactobacillales</taxon>
        <taxon>Enterococcaceae</taxon>
        <taxon>Vagococcus</taxon>
    </lineage>
</organism>
<proteinExistence type="predicted"/>
<keyword evidence="2" id="KW-1185">Reference proteome</keyword>
<gene>
    <name evidence="1" type="ORF">DOK76_03740</name>
</gene>
<sequence length="86" mass="10079">MAINNSLLARIKKMEEIIGPDIIPIPRDKRKVTKIEEGKWKVFHLTFEVEQDAVDFSKRLTEQGLTAYLDEILNQLAKDCWDVYEE</sequence>
<dbReference type="Proteomes" id="UP000664857">
    <property type="component" value="Unassembled WGS sequence"/>
</dbReference>
<protein>
    <submittedName>
        <fullName evidence="1">Uncharacterized protein</fullName>
    </submittedName>
</protein>